<dbReference type="EMBL" id="JBBPBN010000030">
    <property type="protein sequence ID" value="KAK9005318.1"/>
    <property type="molecule type" value="Genomic_DNA"/>
</dbReference>
<evidence type="ECO:0000313" key="3">
    <source>
        <dbReference type="Proteomes" id="UP001396334"/>
    </source>
</evidence>
<dbReference type="Proteomes" id="UP001396334">
    <property type="component" value="Unassembled WGS sequence"/>
</dbReference>
<accession>A0ABR2QXK2</accession>
<evidence type="ECO:0000313" key="2">
    <source>
        <dbReference type="EMBL" id="KAK9005318.1"/>
    </source>
</evidence>
<proteinExistence type="predicted"/>
<protein>
    <recommendedName>
        <fullName evidence="4">BTB domain-containing protein</fullName>
    </recommendedName>
</protein>
<reference evidence="2 3" key="1">
    <citation type="journal article" date="2024" name="G3 (Bethesda)">
        <title>Genome assembly of Hibiscus sabdariffa L. provides insights into metabolisms of medicinal natural products.</title>
        <authorList>
            <person name="Kim T."/>
        </authorList>
    </citation>
    <scope>NUCLEOTIDE SEQUENCE [LARGE SCALE GENOMIC DNA]</scope>
    <source>
        <strain evidence="2">TK-2024</strain>
        <tissue evidence="2">Old leaves</tissue>
    </source>
</reference>
<name>A0ABR2QXK2_9ROSI</name>
<keyword evidence="3" id="KW-1185">Reference proteome</keyword>
<gene>
    <name evidence="2" type="ORF">V6N11_042758</name>
</gene>
<sequence>MRFKTMSCRDVDEEFAVHASVLGGNPNRSEIMLDDLPDGTNTFESVVDFCYGFNIDVTATTIALLYRTMDMYLEVIIQVAIFGSFLCVHASFYVKAHIFICKCNLKKEIKDD</sequence>
<feature type="transmembrane region" description="Helical" evidence="1">
    <location>
        <begin position="75"/>
        <end position="94"/>
    </location>
</feature>
<keyword evidence="1" id="KW-0812">Transmembrane</keyword>
<keyword evidence="1" id="KW-1133">Transmembrane helix</keyword>
<evidence type="ECO:0008006" key="4">
    <source>
        <dbReference type="Google" id="ProtNLM"/>
    </source>
</evidence>
<keyword evidence="1" id="KW-0472">Membrane</keyword>
<comment type="caution">
    <text evidence="2">The sequence shown here is derived from an EMBL/GenBank/DDBJ whole genome shotgun (WGS) entry which is preliminary data.</text>
</comment>
<evidence type="ECO:0000256" key="1">
    <source>
        <dbReference type="SAM" id="Phobius"/>
    </source>
</evidence>
<organism evidence="2 3">
    <name type="scientific">Hibiscus sabdariffa</name>
    <name type="common">roselle</name>
    <dbReference type="NCBI Taxonomy" id="183260"/>
    <lineage>
        <taxon>Eukaryota</taxon>
        <taxon>Viridiplantae</taxon>
        <taxon>Streptophyta</taxon>
        <taxon>Embryophyta</taxon>
        <taxon>Tracheophyta</taxon>
        <taxon>Spermatophyta</taxon>
        <taxon>Magnoliopsida</taxon>
        <taxon>eudicotyledons</taxon>
        <taxon>Gunneridae</taxon>
        <taxon>Pentapetalae</taxon>
        <taxon>rosids</taxon>
        <taxon>malvids</taxon>
        <taxon>Malvales</taxon>
        <taxon>Malvaceae</taxon>
        <taxon>Malvoideae</taxon>
        <taxon>Hibiscus</taxon>
    </lineage>
</organism>